<feature type="transmembrane region" description="Helical" evidence="1">
    <location>
        <begin position="58"/>
        <end position="86"/>
    </location>
</feature>
<accession>A0A1I5Y7W7</accession>
<keyword evidence="1" id="KW-0472">Membrane</keyword>
<gene>
    <name evidence="2" type="ORF">SAMN05444406_1395</name>
</gene>
<reference evidence="2 3" key="1">
    <citation type="submission" date="2016-10" db="EMBL/GenBank/DDBJ databases">
        <authorList>
            <person name="de Groot N.N."/>
        </authorList>
    </citation>
    <scope>NUCLEOTIDE SEQUENCE [LARGE SCALE GENOMIC DNA]</scope>
    <source>
        <strain evidence="2 3">DSM 20678</strain>
    </source>
</reference>
<dbReference type="PANTHER" id="PTHR41324:SF1">
    <property type="entry name" value="DUF2232 DOMAIN-CONTAINING PROTEIN"/>
    <property type="match status" value="1"/>
</dbReference>
<feature type="transmembrane region" description="Helical" evidence="1">
    <location>
        <begin position="289"/>
        <end position="311"/>
    </location>
</feature>
<feature type="transmembrane region" description="Helical" evidence="1">
    <location>
        <begin position="254"/>
        <end position="277"/>
    </location>
</feature>
<dbReference type="Pfam" id="PF09991">
    <property type="entry name" value="DUF2232"/>
    <property type="match status" value="1"/>
</dbReference>
<keyword evidence="1" id="KW-0812">Transmembrane</keyword>
<keyword evidence="3" id="KW-1185">Reference proteome</keyword>
<dbReference type="Proteomes" id="UP000198577">
    <property type="component" value="Unassembled WGS sequence"/>
</dbReference>
<dbReference type="EMBL" id="FOXR01000039">
    <property type="protein sequence ID" value="SFQ40331.1"/>
    <property type="molecule type" value="Genomic_DNA"/>
</dbReference>
<sequence>MNLKLKAALESALIATISTVLLVILFFIPVLNVVIFIWPVPFIVLGARREPWAGILGLVIAGLLLGMVFHPFLGFAVVILNFPLVLVLSWTIRKRFDLFEYIVMSAGAVLLSALVFLKAFSWFTGQTAFEYIANSIRQFFASNIVDFSRIIDLYAQLKVIEKPISPGEFAEVVIGQLEQFVPFVPSMLIIFSLIYGTINMLVSRMALKKLGYVLNGLPEFSDWMLPRGAGLGFMAMLLIAYVGNLLDLKNFEVVFYTVLSLCSFVFSIQGLAVATFFMKFKMNRVPNFLRAVILAVLFMIAPTLLMSLGILEQVFKLRSVYRRMNP</sequence>
<evidence type="ECO:0000313" key="3">
    <source>
        <dbReference type="Proteomes" id="UP000198577"/>
    </source>
</evidence>
<feature type="transmembrane region" description="Helical" evidence="1">
    <location>
        <begin position="183"/>
        <end position="202"/>
    </location>
</feature>
<dbReference type="AlphaFoldDB" id="A0A1I5Y7W7"/>
<evidence type="ECO:0000256" key="1">
    <source>
        <dbReference type="SAM" id="Phobius"/>
    </source>
</evidence>
<dbReference type="STRING" id="937334.SAMN05444406_1395"/>
<organism evidence="2 3">
    <name type="scientific">Caldicoprobacter faecalis</name>
    <dbReference type="NCBI Taxonomy" id="937334"/>
    <lineage>
        <taxon>Bacteria</taxon>
        <taxon>Bacillati</taxon>
        <taxon>Bacillota</taxon>
        <taxon>Clostridia</taxon>
        <taxon>Caldicoprobacterales</taxon>
        <taxon>Caldicoprobacteraceae</taxon>
        <taxon>Caldicoprobacter</taxon>
    </lineage>
</organism>
<feature type="transmembrane region" description="Helical" evidence="1">
    <location>
        <begin position="223"/>
        <end position="242"/>
    </location>
</feature>
<dbReference type="InterPro" id="IPR018710">
    <property type="entry name" value="DUF2232"/>
</dbReference>
<dbReference type="RefSeq" id="WP_092282758.1">
    <property type="nucleotide sequence ID" value="NZ_FOXR01000039.1"/>
</dbReference>
<proteinExistence type="predicted"/>
<evidence type="ECO:0000313" key="2">
    <source>
        <dbReference type="EMBL" id="SFQ40331.1"/>
    </source>
</evidence>
<keyword evidence="1" id="KW-1133">Transmembrane helix</keyword>
<dbReference type="PANTHER" id="PTHR41324">
    <property type="entry name" value="MEMBRANE PROTEIN-RELATED"/>
    <property type="match status" value="1"/>
</dbReference>
<name>A0A1I5Y7W7_9FIRM</name>
<protein>
    <submittedName>
        <fullName evidence="2">Uncharacterized conserved protein YybS, DUF2232 family</fullName>
    </submittedName>
</protein>
<feature type="transmembrane region" description="Helical" evidence="1">
    <location>
        <begin position="98"/>
        <end position="117"/>
    </location>
</feature>
<feature type="transmembrane region" description="Helical" evidence="1">
    <location>
        <begin position="12"/>
        <end position="38"/>
    </location>
</feature>